<dbReference type="FunFam" id="1.10.10.10:FF:000070">
    <property type="entry name" value="26S proteasome non-ATPase regulatory subunit 12"/>
    <property type="match status" value="1"/>
</dbReference>
<comment type="similarity">
    <text evidence="1">Belongs to the proteasome subunit p55 family.</text>
</comment>
<evidence type="ECO:0000313" key="5">
    <source>
        <dbReference type="EMBL" id="CAF3675950.1"/>
    </source>
</evidence>
<evidence type="ECO:0000313" key="6">
    <source>
        <dbReference type="Proteomes" id="UP000663845"/>
    </source>
</evidence>
<dbReference type="AlphaFoldDB" id="A0A814E5R0"/>
<dbReference type="InterPro" id="IPR036390">
    <property type="entry name" value="WH_DNA-bd_sf"/>
</dbReference>
<dbReference type="SMART" id="SM00088">
    <property type="entry name" value="PINT"/>
    <property type="match status" value="1"/>
</dbReference>
<dbReference type="Pfam" id="PF01399">
    <property type="entry name" value="PCI"/>
    <property type="match status" value="1"/>
</dbReference>
<reference evidence="4" key="1">
    <citation type="submission" date="2021-02" db="EMBL/GenBank/DDBJ databases">
        <authorList>
            <person name="Nowell W R."/>
        </authorList>
    </citation>
    <scope>NUCLEOTIDE SEQUENCE</scope>
</reference>
<feature type="domain" description="PCI" evidence="3">
    <location>
        <begin position="237"/>
        <end position="415"/>
    </location>
</feature>
<gene>
    <name evidence="4" type="ORF">JYZ213_LOCUS14074</name>
    <name evidence="5" type="ORF">OXD698_LOCUS10582</name>
</gene>
<dbReference type="Gene3D" id="1.10.10.10">
    <property type="entry name" value="Winged helix-like DNA-binding domain superfamily/Winged helix DNA-binding domain"/>
    <property type="match status" value="1"/>
</dbReference>
<accession>A0A814E5R0</accession>
<dbReference type="PROSITE" id="PS50250">
    <property type="entry name" value="PCI"/>
    <property type="match status" value="1"/>
</dbReference>
<dbReference type="Proteomes" id="UP000663844">
    <property type="component" value="Unassembled WGS sequence"/>
</dbReference>
<dbReference type="GO" id="GO:0005634">
    <property type="term" value="C:nucleus"/>
    <property type="evidence" value="ECO:0007669"/>
    <property type="project" value="UniProtKB-ARBA"/>
</dbReference>
<evidence type="ECO:0000256" key="2">
    <source>
        <dbReference type="ARBA" id="ARBA00022942"/>
    </source>
</evidence>
<protein>
    <recommendedName>
        <fullName evidence="3">PCI domain-containing protein</fullName>
    </recommendedName>
</protein>
<organism evidence="4 6">
    <name type="scientific">Adineta steineri</name>
    <dbReference type="NCBI Taxonomy" id="433720"/>
    <lineage>
        <taxon>Eukaryota</taxon>
        <taxon>Metazoa</taxon>
        <taxon>Spiralia</taxon>
        <taxon>Gnathifera</taxon>
        <taxon>Rotifera</taxon>
        <taxon>Eurotatoria</taxon>
        <taxon>Bdelloidea</taxon>
        <taxon>Adinetida</taxon>
        <taxon>Adinetidae</taxon>
        <taxon>Adineta</taxon>
    </lineage>
</organism>
<dbReference type="SUPFAM" id="SSF46785">
    <property type="entry name" value="Winged helix' DNA-binding domain"/>
    <property type="match status" value="1"/>
</dbReference>
<dbReference type="Pfam" id="PF18098">
    <property type="entry name" value="RPN5_C"/>
    <property type="match status" value="1"/>
</dbReference>
<dbReference type="InterPro" id="IPR040896">
    <property type="entry name" value="RPN5_C"/>
</dbReference>
<dbReference type="Pfam" id="PF22241">
    <property type="entry name" value="PSMD12-CSN4_N"/>
    <property type="match status" value="1"/>
</dbReference>
<dbReference type="EMBL" id="CAJNOG010000115">
    <property type="protein sequence ID" value="CAF0965019.1"/>
    <property type="molecule type" value="Genomic_DNA"/>
</dbReference>
<dbReference type="Proteomes" id="UP000663845">
    <property type="component" value="Unassembled WGS sequence"/>
</dbReference>
<proteinExistence type="inferred from homology"/>
<dbReference type="InterPro" id="IPR040134">
    <property type="entry name" value="PSMD12/CSN4"/>
</dbReference>
<keyword evidence="2" id="KW-0647">Proteasome</keyword>
<dbReference type="PANTHER" id="PTHR10855">
    <property type="entry name" value="26S PROTEASOME NON-ATPASE REGULATORY SUBUNIT 12/COP9 SIGNALOSOME COMPLEX SUBUNIT 4"/>
    <property type="match status" value="1"/>
</dbReference>
<name>A0A814E5R0_9BILA</name>
<dbReference type="InterPro" id="IPR036388">
    <property type="entry name" value="WH-like_DNA-bd_sf"/>
</dbReference>
<dbReference type="EMBL" id="CAJOAZ010000567">
    <property type="protein sequence ID" value="CAF3675950.1"/>
    <property type="molecule type" value="Genomic_DNA"/>
</dbReference>
<sequence length="452" mass="53617">MGDTDRHIKMEIDYSSIVDQKLKECDELMEDETKFNEALDRLLPLEKQTRTAADAISTGRVLVAIVKYCYIAKQWEQMNEHIITLSKRRSQLKQAITKMVQEAYELVEKTPDLDTKLKLIETLRNVTTGKIFVENERARLTKKLSDIYEGQGKTKEAAEILQELQVETYGTMDRREKIEFLLEQMRLCLAKHDYVRTQIISKKINTKAFEDEASHDLKLKYYELMIEMDLHEKNYFDVCQHYKHYYETPRIKQDSEKMRQALKHVVLYLTLSSYDNEQSDFLHRLFLDKNLEEIPKYKDLLQRFKTQELIHWKDIQTNFENELKNGTNNDLATKVFTKENDGDKRWEDFKSRIVEHNIRIMAKYYTRVRTEKLANLLDLTKDEAEKFLSDLVSNKTINAKIDRLQNIITFQQHKSPQEILNDWSVNLNSLMTIINKTCHLINKEETVHAART</sequence>
<evidence type="ECO:0000313" key="4">
    <source>
        <dbReference type="EMBL" id="CAF0965019.1"/>
    </source>
</evidence>
<comment type="caution">
    <text evidence="4">The sequence shown here is derived from an EMBL/GenBank/DDBJ whole genome shotgun (WGS) entry which is preliminary data.</text>
</comment>
<dbReference type="InterPro" id="IPR000717">
    <property type="entry name" value="PCI_dom"/>
</dbReference>
<evidence type="ECO:0000256" key="1">
    <source>
        <dbReference type="ARBA" id="ARBA00006397"/>
    </source>
</evidence>
<dbReference type="GO" id="GO:0008541">
    <property type="term" value="C:proteasome regulatory particle, lid subcomplex"/>
    <property type="evidence" value="ECO:0007669"/>
    <property type="project" value="TreeGrafter"/>
</dbReference>
<dbReference type="GO" id="GO:0005737">
    <property type="term" value="C:cytoplasm"/>
    <property type="evidence" value="ECO:0007669"/>
    <property type="project" value="TreeGrafter"/>
</dbReference>
<evidence type="ECO:0000259" key="3">
    <source>
        <dbReference type="PROSITE" id="PS50250"/>
    </source>
</evidence>
<dbReference type="PANTHER" id="PTHR10855:SF1">
    <property type="entry name" value="26S PROTEASOME NON-ATPASE REGULATORY SUBUNIT 12"/>
    <property type="match status" value="1"/>
</dbReference>
<dbReference type="InterPro" id="IPR054559">
    <property type="entry name" value="PSMD12-CSN4-like_N"/>
</dbReference>